<gene>
    <name evidence="2" type="ORF">AB0L16_26315</name>
</gene>
<keyword evidence="3" id="KW-1185">Reference proteome</keyword>
<proteinExistence type="predicted"/>
<feature type="domain" description="DUF7848" evidence="1">
    <location>
        <begin position="1"/>
        <end position="76"/>
    </location>
</feature>
<name>A0ABV3K423_STRON</name>
<accession>A0ABV3K423</accession>
<dbReference type="EMBL" id="JBFAUK010000025">
    <property type="protein sequence ID" value="MEV5509911.1"/>
    <property type="molecule type" value="Genomic_DNA"/>
</dbReference>
<evidence type="ECO:0000313" key="2">
    <source>
        <dbReference type="EMBL" id="MEV5509911.1"/>
    </source>
</evidence>
<dbReference type="Pfam" id="PF25232">
    <property type="entry name" value="DUF7848"/>
    <property type="match status" value="1"/>
</dbReference>
<dbReference type="InterPro" id="IPR057170">
    <property type="entry name" value="DUF7848"/>
</dbReference>
<sequence length="78" mass="8618">MSAHTILRYATWVIGPEAAPEAPEILHVLACTTCSAASEATEEFEGARDWAFQHSGRNPSHTGHRETVTRFWRAAPLN</sequence>
<protein>
    <recommendedName>
        <fullName evidence="1">DUF7848 domain-containing protein</fullName>
    </recommendedName>
</protein>
<dbReference type="Proteomes" id="UP001552594">
    <property type="component" value="Unassembled WGS sequence"/>
</dbReference>
<comment type="caution">
    <text evidence="2">The sequence shown here is derived from an EMBL/GenBank/DDBJ whole genome shotgun (WGS) entry which is preliminary data.</text>
</comment>
<evidence type="ECO:0000259" key="1">
    <source>
        <dbReference type="Pfam" id="PF25232"/>
    </source>
</evidence>
<organism evidence="2 3">
    <name type="scientific">Streptomyces orinoci</name>
    <name type="common">Streptoverticillium orinoci</name>
    <dbReference type="NCBI Taxonomy" id="67339"/>
    <lineage>
        <taxon>Bacteria</taxon>
        <taxon>Bacillati</taxon>
        <taxon>Actinomycetota</taxon>
        <taxon>Actinomycetes</taxon>
        <taxon>Kitasatosporales</taxon>
        <taxon>Streptomycetaceae</taxon>
        <taxon>Streptomyces</taxon>
    </lineage>
</organism>
<dbReference type="RefSeq" id="WP_109284033.1">
    <property type="nucleotide sequence ID" value="NZ_JBFAUK010000025.1"/>
</dbReference>
<reference evidence="2 3" key="1">
    <citation type="submission" date="2024-06" db="EMBL/GenBank/DDBJ databases">
        <title>The Natural Products Discovery Center: Release of the First 8490 Sequenced Strains for Exploring Actinobacteria Biosynthetic Diversity.</title>
        <authorList>
            <person name="Kalkreuter E."/>
            <person name="Kautsar S.A."/>
            <person name="Yang D."/>
            <person name="Bader C.D."/>
            <person name="Teijaro C.N."/>
            <person name="Fluegel L."/>
            <person name="Davis C.M."/>
            <person name="Simpson J.R."/>
            <person name="Lauterbach L."/>
            <person name="Steele A.D."/>
            <person name="Gui C."/>
            <person name="Meng S."/>
            <person name="Li G."/>
            <person name="Viehrig K."/>
            <person name="Ye F."/>
            <person name="Su P."/>
            <person name="Kiefer A.F."/>
            <person name="Nichols A."/>
            <person name="Cepeda A.J."/>
            <person name="Yan W."/>
            <person name="Fan B."/>
            <person name="Jiang Y."/>
            <person name="Adhikari A."/>
            <person name="Zheng C.-J."/>
            <person name="Schuster L."/>
            <person name="Cowan T.M."/>
            <person name="Smanski M.J."/>
            <person name="Chevrette M.G."/>
            <person name="De Carvalho L.P.S."/>
            <person name="Shen B."/>
        </authorList>
    </citation>
    <scope>NUCLEOTIDE SEQUENCE [LARGE SCALE GENOMIC DNA]</scope>
    <source>
        <strain evidence="2 3">NPDC052347</strain>
    </source>
</reference>
<evidence type="ECO:0000313" key="3">
    <source>
        <dbReference type="Proteomes" id="UP001552594"/>
    </source>
</evidence>